<keyword evidence="1" id="KW-0732">Signal</keyword>
<organism evidence="2 3">
    <name type="scientific">Clostridium scatologenes</name>
    <dbReference type="NCBI Taxonomy" id="1548"/>
    <lineage>
        <taxon>Bacteria</taxon>
        <taxon>Bacillati</taxon>
        <taxon>Bacillota</taxon>
        <taxon>Clostridia</taxon>
        <taxon>Eubacteriales</taxon>
        <taxon>Clostridiaceae</taxon>
        <taxon>Clostridium</taxon>
    </lineage>
</organism>
<dbReference type="EMBL" id="CP009933">
    <property type="protein sequence ID" value="AKA72028.1"/>
    <property type="molecule type" value="Genomic_DNA"/>
</dbReference>
<dbReference type="HOGENOM" id="CLU_1018236_0_0_9"/>
<evidence type="ECO:0000256" key="1">
    <source>
        <dbReference type="SAM" id="SignalP"/>
    </source>
</evidence>
<sequence length="273" mass="30417">MKSKKIIASLMALSIIGSSSVVLGGNVKAASVKSNQPVQRSIDVKENLKSQVNVNSIIPINQKFSVYYEFPGGVIHEVEEYIRDCARKNVSPNSDGIRSVLIENGVSKNVANNISYSLLSLASKAIPKSTDRAYLESWFVDAFADNISGSSKYVMLTNGDGEFCLAHINAPNKNYSIYGILTIKDIENVLETIKKNPHDKNGSEAYIQNYLQEIVLKSNLVQDKDMARKIGNNLYNLIEYRDYVMNDLKTANENLLVLISDDNQRVTITRQSR</sequence>
<evidence type="ECO:0000313" key="2">
    <source>
        <dbReference type="EMBL" id="AKA72028.1"/>
    </source>
</evidence>
<protein>
    <submittedName>
        <fullName evidence="2">Lipoprotein, putative</fullName>
    </submittedName>
</protein>
<feature type="chain" id="PRO_5039531013" evidence="1">
    <location>
        <begin position="25"/>
        <end position="273"/>
    </location>
</feature>
<dbReference type="RefSeq" id="WP_029162378.1">
    <property type="nucleotide sequence ID" value="NZ_CP009933.1"/>
</dbReference>
<feature type="signal peptide" evidence="1">
    <location>
        <begin position="1"/>
        <end position="24"/>
    </location>
</feature>
<dbReference type="KEGG" id="csq:CSCA_4903"/>
<keyword evidence="3" id="KW-1185">Reference proteome</keyword>
<accession>A0A0E3MBR0</accession>
<dbReference type="Proteomes" id="UP000033115">
    <property type="component" value="Chromosome"/>
</dbReference>
<name>A0A0E3MBR0_CLOSL</name>
<reference evidence="2 3" key="1">
    <citation type="journal article" date="2015" name="J. Biotechnol.">
        <title>Complete genome sequence of a malodorant-producing acetogen, Clostridium scatologenes ATCC 25775(T).</title>
        <authorList>
            <person name="Zhu Z."/>
            <person name="Guo T."/>
            <person name="Zheng H."/>
            <person name="Song T."/>
            <person name="Ouyang P."/>
            <person name="Xie J."/>
        </authorList>
    </citation>
    <scope>NUCLEOTIDE SEQUENCE [LARGE SCALE GENOMIC DNA]</scope>
    <source>
        <strain evidence="2 3">ATCC 25775</strain>
    </source>
</reference>
<proteinExistence type="predicted"/>
<gene>
    <name evidence="2" type="ORF">CSCA_4903</name>
</gene>
<keyword evidence="2" id="KW-0449">Lipoprotein</keyword>
<dbReference type="AlphaFoldDB" id="A0A0E3MBR0"/>
<evidence type="ECO:0000313" key="3">
    <source>
        <dbReference type="Proteomes" id="UP000033115"/>
    </source>
</evidence>